<protein>
    <recommendedName>
        <fullName evidence="2">CS domain-containing protein</fullName>
    </recommendedName>
</protein>
<accession>A0A9P8LUU4</accession>
<dbReference type="PROSITE" id="PS51203">
    <property type="entry name" value="CS"/>
    <property type="match status" value="1"/>
</dbReference>
<reference evidence="4" key="1">
    <citation type="journal article" date="2014" name="PLoS Genet.">
        <title>The Genome of Spironucleus salmonicida Highlights a Fish Pathogen Adapted to Fluctuating Environments.</title>
        <authorList>
            <person name="Xu F."/>
            <person name="Jerlstrom-Hultqvist J."/>
            <person name="Einarsson E."/>
            <person name="Astvaldsson A."/>
            <person name="Svard S.G."/>
            <person name="Andersson J.O."/>
        </authorList>
    </citation>
    <scope>NUCLEOTIDE SEQUENCE</scope>
    <source>
        <strain evidence="4">ATCC 50377</strain>
    </source>
</reference>
<gene>
    <name evidence="3" type="ORF">SS50377_22619</name>
    <name evidence="4" type="ORF">SS50377_22628</name>
</gene>
<organism evidence="4 5">
    <name type="scientific">Spironucleus salmonicida</name>
    <dbReference type="NCBI Taxonomy" id="348837"/>
    <lineage>
        <taxon>Eukaryota</taxon>
        <taxon>Metamonada</taxon>
        <taxon>Diplomonadida</taxon>
        <taxon>Hexamitidae</taxon>
        <taxon>Hexamitinae</taxon>
        <taxon>Spironucleus</taxon>
    </lineage>
</organism>
<proteinExistence type="predicted"/>
<dbReference type="KEGG" id="ssao:94296642"/>
<keyword evidence="5" id="KW-1185">Reference proteome</keyword>
<dbReference type="GO" id="GO:0036158">
    <property type="term" value="P:outer dynein arm assembly"/>
    <property type="evidence" value="ECO:0007669"/>
    <property type="project" value="TreeGrafter"/>
</dbReference>
<sequence length="359" mass="40615">MLSLAYEISESSTAIFVVVALPPQLPPTDIEITLTDSYLSLIAPSHQLVLDFAHRVSPQNSVCRAKKQQLRLEIQKGADGSWGEIVRHLAQSEQLAVRNAAFQRLQLQNQQLARESNDIKAQAQHEAEEKQMLGRQQERNEMRLLKQRQIDDAKRILTSNFDPKTAAIQQLPEPRNSNTVSLTATFTKRKYAVPARDNRDMYFDDQTGPIIPDIKSQPVQIMLKQAKNYANRPTPEFESALDLCAQIIQKAPLFMDATVFMSQIYLRKGQFDDSLILTSQMMKIVENKHEIQLEQGKSSTFSRELQSKIHAMHAASLCGGGKVREGLKYMESASQLNKTSRGLLRDVEVMRRVVGLVNQ</sequence>
<dbReference type="InterPro" id="IPR008978">
    <property type="entry name" value="HSP20-like_chaperone"/>
</dbReference>
<dbReference type="InterPro" id="IPR052004">
    <property type="entry name" value="Dynein_assembly_factor_4"/>
</dbReference>
<dbReference type="SUPFAM" id="SSF49764">
    <property type="entry name" value="HSP20-like chaperones"/>
    <property type="match status" value="1"/>
</dbReference>
<dbReference type="InterPro" id="IPR011990">
    <property type="entry name" value="TPR-like_helical_dom_sf"/>
</dbReference>
<dbReference type="Gene3D" id="2.60.40.790">
    <property type="match status" value="1"/>
</dbReference>
<dbReference type="InterPro" id="IPR007052">
    <property type="entry name" value="CS_dom"/>
</dbReference>
<evidence type="ECO:0000313" key="3">
    <source>
        <dbReference type="EMBL" id="KAH0575002.1"/>
    </source>
</evidence>
<comment type="caution">
    <text evidence="4">The sequence shown here is derived from an EMBL/GenBank/DDBJ whole genome shotgun (WGS) entry which is preliminary data.</text>
</comment>
<evidence type="ECO:0000313" key="4">
    <source>
        <dbReference type="EMBL" id="KAH0575009.1"/>
    </source>
</evidence>
<dbReference type="GO" id="GO:0036159">
    <property type="term" value="P:inner dynein arm assembly"/>
    <property type="evidence" value="ECO:0007669"/>
    <property type="project" value="TreeGrafter"/>
</dbReference>
<dbReference type="RefSeq" id="XP_067765775.1">
    <property type="nucleotide sequence ID" value="XM_067906507.1"/>
</dbReference>
<evidence type="ECO:0000313" key="5">
    <source>
        <dbReference type="Proteomes" id="UP000018208"/>
    </source>
</evidence>
<feature type="domain" description="CS" evidence="2">
    <location>
        <begin position="1"/>
        <end position="86"/>
    </location>
</feature>
<dbReference type="SUPFAM" id="SSF48452">
    <property type="entry name" value="TPR-like"/>
    <property type="match status" value="1"/>
</dbReference>
<dbReference type="GeneID" id="94296642"/>
<dbReference type="GO" id="GO:0003341">
    <property type="term" value="P:cilium movement"/>
    <property type="evidence" value="ECO:0007669"/>
    <property type="project" value="TreeGrafter"/>
</dbReference>
<dbReference type="PANTHER" id="PTHR46492:SF1">
    <property type="entry name" value="DYNEIN AXONEMAL ASSEMBLY FACTOR 4"/>
    <property type="match status" value="1"/>
</dbReference>
<evidence type="ECO:0000256" key="1">
    <source>
        <dbReference type="SAM" id="Coils"/>
    </source>
</evidence>
<reference evidence="4" key="2">
    <citation type="submission" date="2020-12" db="EMBL/GenBank/DDBJ databases">
        <title>New Spironucleus salmonicida genome in near-complete chromosomes.</title>
        <authorList>
            <person name="Xu F."/>
            <person name="Kurt Z."/>
            <person name="Jimenez-Gonzalez A."/>
            <person name="Astvaldsson A."/>
            <person name="Andersson J.O."/>
            <person name="Svard S.G."/>
        </authorList>
    </citation>
    <scope>NUCLEOTIDE SEQUENCE</scope>
    <source>
        <strain evidence="4">ATCC 50377</strain>
    </source>
</reference>
<dbReference type="EMBL" id="AUWU02000003">
    <property type="protein sequence ID" value="KAH0575002.1"/>
    <property type="molecule type" value="Genomic_DNA"/>
</dbReference>
<dbReference type="Proteomes" id="UP000018208">
    <property type="component" value="Unassembled WGS sequence"/>
</dbReference>
<feature type="coiled-coil region" evidence="1">
    <location>
        <begin position="102"/>
        <end position="129"/>
    </location>
</feature>
<dbReference type="AlphaFoldDB" id="A0A9P8LUU4"/>
<name>A0A9P8LUU4_9EUKA</name>
<dbReference type="EMBL" id="AUWU02000003">
    <property type="protein sequence ID" value="KAH0575009.1"/>
    <property type="molecule type" value="Genomic_DNA"/>
</dbReference>
<keyword evidence="1" id="KW-0175">Coiled coil</keyword>
<dbReference type="PANTHER" id="PTHR46492">
    <property type="entry name" value="DYNEIN ASSEMBLY FACTOR 4, AXONEMAL"/>
    <property type="match status" value="1"/>
</dbReference>
<evidence type="ECO:0000259" key="2">
    <source>
        <dbReference type="PROSITE" id="PS51203"/>
    </source>
</evidence>